<evidence type="ECO:0000256" key="2">
    <source>
        <dbReference type="ARBA" id="ARBA00022692"/>
    </source>
</evidence>
<dbReference type="InterPro" id="IPR016186">
    <property type="entry name" value="C-type_lectin-like/link_sf"/>
</dbReference>
<evidence type="ECO:0000256" key="4">
    <source>
        <dbReference type="ARBA" id="ARBA00022989"/>
    </source>
</evidence>
<dbReference type="InterPro" id="IPR016187">
    <property type="entry name" value="CTDL_fold"/>
</dbReference>
<accession>A0A1U7T5W9</accession>
<dbReference type="SMART" id="SM00034">
    <property type="entry name" value="CLECT"/>
    <property type="match status" value="1"/>
</dbReference>
<keyword evidence="3" id="KW-0430">Lectin</keyword>
<proteinExistence type="predicted"/>
<evidence type="ECO:0000259" key="6">
    <source>
        <dbReference type="PROSITE" id="PS50041"/>
    </source>
</evidence>
<gene>
    <name evidence="8" type="primary">CLEC4E</name>
</gene>
<dbReference type="CTD" id="26253"/>
<feature type="domain" description="C-type lectin" evidence="6">
    <location>
        <begin position="87"/>
        <end position="206"/>
    </location>
</feature>
<dbReference type="InterPro" id="IPR001304">
    <property type="entry name" value="C-type_lectin-like"/>
</dbReference>
<name>A0A1U7T5W9_CARSF</name>
<sequence length="246" mass="27547">MNSSKSSESQCTERECLSSQVLIWTAAGVSILFLSACFISKCVVTYHMSQMCHEKNFQSHGNAGAFSCYNNESESVQNCCPSNWKQFQFSCYFFSTDTIPWSTSSQNCSGMGAHLVIINSLEEQEFLHHAKPRSREFYIGLTDQVVEGQWKWVDGTPLTESLSFWDVGEPNNKVTLEDCATIRDSPNPRKNWNDLACFLSVFRICEILSLSPLNSGTSFAVHSLRRTNQVSPGFVSMAQLGPESNN</sequence>
<keyword evidence="4 5" id="KW-1133">Transmembrane helix</keyword>
<dbReference type="SUPFAM" id="SSF56436">
    <property type="entry name" value="C-type lectin-like"/>
    <property type="match status" value="1"/>
</dbReference>
<dbReference type="GO" id="GO:0030246">
    <property type="term" value="F:carbohydrate binding"/>
    <property type="evidence" value="ECO:0007669"/>
    <property type="project" value="UniProtKB-KW"/>
</dbReference>
<reference evidence="8" key="1">
    <citation type="submission" date="2025-08" db="UniProtKB">
        <authorList>
            <consortium name="RefSeq"/>
        </authorList>
    </citation>
    <scope>IDENTIFICATION</scope>
</reference>
<evidence type="ECO:0000256" key="3">
    <source>
        <dbReference type="ARBA" id="ARBA00022734"/>
    </source>
</evidence>
<dbReference type="PANTHER" id="PTHR22803">
    <property type="entry name" value="MANNOSE, PHOSPHOLIPASE, LECTIN RECEPTOR RELATED"/>
    <property type="match status" value="1"/>
</dbReference>
<dbReference type="InterPro" id="IPR033989">
    <property type="entry name" value="CD209-like_CTLD"/>
</dbReference>
<dbReference type="OrthoDB" id="6337382at2759"/>
<dbReference type="Gene3D" id="3.10.100.10">
    <property type="entry name" value="Mannose-Binding Protein A, subunit A"/>
    <property type="match status" value="1"/>
</dbReference>
<evidence type="ECO:0000256" key="5">
    <source>
        <dbReference type="SAM" id="Phobius"/>
    </source>
</evidence>
<protein>
    <submittedName>
        <fullName evidence="8">C-type lectin domain family 4 member E</fullName>
    </submittedName>
</protein>
<keyword evidence="5" id="KW-0472">Membrane</keyword>
<evidence type="ECO:0000313" key="8">
    <source>
        <dbReference type="RefSeq" id="XP_008051778.1"/>
    </source>
</evidence>
<evidence type="ECO:0000256" key="1">
    <source>
        <dbReference type="ARBA" id="ARBA00004167"/>
    </source>
</evidence>
<organism evidence="7 8">
    <name type="scientific">Carlito syrichta</name>
    <name type="common">Philippine tarsier</name>
    <name type="synonym">Tarsius syrichta</name>
    <dbReference type="NCBI Taxonomy" id="1868482"/>
    <lineage>
        <taxon>Eukaryota</taxon>
        <taxon>Metazoa</taxon>
        <taxon>Chordata</taxon>
        <taxon>Craniata</taxon>
        <taxon>Vertebrata</taxon>
        <taxon>Euteleostomi</taxon>
        <taxon>Mammalia</taxon>
        <taxon>Eutheria</taxon>
        <taxon>Euarchontoglires</taxon>
        <taxon>Primates</taxon>
        <taxon>Haplorrhini</taxon>
        <taxon>Tarsiiformes</taxon>
        <taxon>Tarsiidae</taxon>
        <taxon>Carlito</taxon>
    </lineage>
</organism>
<dbReference type="Proteomes" id="UP000189704">
    <property type="component" value="Unplaced"/>
</dbReference>
<dbReference type="CDD" id="cd03590">
    <property type="entry name" value="CLECT_DC-SIGN_like"/>
    <property type="match status" value="1"/>
</dbReference>
<evidence type="ECO:0000313" key="7">
    <source>
        <dbReference type="Proteomes" id="UP000189704"/>
    </source>
</evidence>
<dbReference type="AlphaFoldDB" id="A0A1U7T5W9"/>
<dbReference type="Pfam" id="PF00059">
    <property type="entry name" value="Lectin_C"/>
    <property type="match status" value="1"/>
</dbReference>
<dbReference type="GeneID" id="103255621"/>
<dbReference type="RefSeq" id="XP_008051778.1">
    <property type="nucleotide sequence ID" value="XM_008053587.1"/>
</dbReference>
<dbReference type="STRING" id="1868482.ENSTSYP00000006446"/>
<keyword evidence="2 5" id="KW-0812">Transmembrane</keyword>
<dbReference type="KEGG" id="csyr:103255621"/>
<dbReference type="InterPro" id="IPR050111">
    <property type="entry name" value="C-type_lectin/snaclec_domain"/>
</dbReference>
<dbReference type="PROSITE" id="PS50041">
    <property type="entry name" value="C_TYPE_LECTIN_2"/>
    <property type="match status" value="1"/>
</dbReference>
<feature type="transmembrane region" description="Helical" evidence="5">
    <location>
        <begin position="21"/>
        <end position="48"/>
    </location>
</feature>
<dbReference type="GO" id="GO:0016020">
    <property type="term" value="C:membrane"/>
    <property type="evidence" value="ECO:0007669"/>
    <property type="project" value="UniProtKB-SubCell"/>
</dbReference>
<comment type="subcellular location">
    <subcellularLocation>
        <location evidence="1">Membrane</location>
        <topology evidence="1">Single-pass membrane protein</topology>
    </subcellularLocation>
</comment>
<keyword evidence="7" id="KW-1185">Reference proteome</keyword>